<evidence type="ECO:0000313" key="1">
    <source>
        <dbReference type="EMBL" id="CAK8990118.1"/>
    </source>
</evidence>
<reference evidence="1 2" key="1">
    <citation type="submission" date="2024-02" db="EMBL/GenBank/DDBJ databases">
        <authorList>
            <person name="Chen Y."/>
            <person name="Shah S."/>
            <person name="Dougan E. K."/>
            <person name="Thang M."/>
            <person name="Chan C."/>
        </authorList>
    </citation>
    <scope>NUCLEOTIDE SEQUENCE [LARGE SCALE GENOMIC DNA]</scope>
</reference>
<dbReference type="Proteomes" id="UP001642484">
    <property type="component" value="Unassembled WGS sequence"/>
</dbReference>
<name>A0ABP0HIQ8_9DINO</name>
<accession>A0ABP0HIQ8</accession>
<dbReference type="EMBL" id="CAXAMN010000681">
    <property type="protein sequence ID" value="CAK8990118.1"/>
    <property type="molecule type" value="Genomic_DNA"/>
</dbReference>
<organism evidence="1 2">
    <name type="scientific">Durusdinium trenchii</name>
    <dbReference type="NCBI Taxonomy" id="1381693"/>
    <lineage>
        <taxon>Eukaryota</taxon>
        <taxon>Sar</taxon>
        <taxon>Alveolata</taxon>
        <taxon>Dinophyceae</taxon>
        <taxon>Suessiales</taxon>
        <taxon>Symbiodiniaceae</taxon>
        <taxon>Durusdinium</taxon>
    </lineage>
</organism>
<gene>
    <name evidence="1" type="ORF">CCMP2556_LOCUS1927</name>
</gene>
<protein>
    <submittedName>
        <fullName evidence="1">Uncharacterized protein</fullName>
    </submittedName>
</protein>
<evidence type="ECO:0000313" key="2">
    <source>
        <dbReference type="Proteomes" id="UP001642484"/>
    </source>
</evidence>
<keyword evidence="2" id="KW-1185">Reference proteome</keyword>
<comment type="caution">
    <text evidence="1">The sequence shown here is derived from an EMBL/GenBank/DDBJ whole genome shotgun (WGS) entry which is preliminary data.</text>
</comment>
<dbReference type="Gene3D" id="3.10.450.50">
    <property type="match status" value="1"/>
</dbReference>
<proteinExistence type="predicted"/>
<sequence length="285" mass="31851">MLPRNAKVSRFALALAATTTAFSSLRTSLSRSAVPEDFEQTPEYKAFARQHMVDEEELLRQSSFPIPPKELLQLTKKFLVSEAPEKIFSGDGTLLAENFRFVGPYIGPLDKKAFYGQRDAIDFFQSFPDASAQFHNFRVDPFQPNRVWWTVRGNGTHTGRALPGSDAELVFGEPTGLQFENPPQACSLTFNDKGQVTKFTIGYVMDRMVGNTGGMGGFFGVLWRIGKGFPFSEGQPYAPSTGYWLFAQVNRLFAQLRILLAKDEAEKRRLKEAMIDVPAGNLEVS</sequence>